<reference evidence="3" key="1">
    <citation type="journal article" date="2019" name="Int. J. Syst. Evol. Microbiol.">
        <title>The Global Catalogue of Microorganisms (GCM) 10K type strain sequencing project: providing services to taxonomists for standard genome sequencing and annotation.</title>
        <authorList>
            <consortium name="The Broad Institute Genomics Platform"/>
            <consortium name="The Broad Institute Genome Sequencing Center for Infectious Disease"/>
            <person name="Wu L."/>
            <person name="Ma J."/>
        </authorList>
    </citation>
    <scope>NUCLEOTIDE SEQUENCE [LARGE SCALE GENOMIC DNA]</scope>
    <source>
        <strain evidence="3">KCTC 42087</strain>
    </source>
</reference>
<keyword evidence="3" id="KW-1185">Reference proteome</keyword>
<gene>
    <name evidence="2" type="ORF">ACFPZN_26605</name>
</gene>
<dbReference type="EMBL" id="JBHSON010000040">
    <property type="protein sequence ID" value="MFC5749205.1"/>
    <property type="molecule type" value="Genomic_DNA"/>
</dbReference>
<evidence type="ECO:0000313" key="3">
    <source>
        <dbReference type="Proteomes" id="UP001596074"/>
    </source>
</evidence>
<dbReference type="RefSeq" id="WP_378284922.1">
    <property type="nucleotide sequence ID" value="NZ_JBHSON010000040.1"/>
</dbReference>
<sequence length="76" mass="8451">MKDAKSYDSLMTAVFLIGAYEGVVPFIAKATDTKPILSLPARMPSPLWWIVSSVVIVVAFFLLWGLDSAKKRHQAR</sequence>
<keyword evidence="1" id="KW-0472">Membrane</keyword>
<protein>
    <submittedName>
        <fullName evidence="2">Uncharacterized protein</fullName>
    </submittedName>
</protein>
<accession>A0ABW1A7H2</accession>
<proteinExistence type="predicted"/>
<feature type="transmembrane region" description="Helical" evidence="1">
    <location>
        <begin position="7"/>
        <end position="27"/>
    </location>
</feature>
<comment type="caution">
    <text evidence="2">The sequence shown here is derived from an EMBL/GenBank/DDBJ whole genome shotgun (WGS) entry which is preliminary data.</text>
</comment>
<evidence type="ECO:0000313" key="2">
    <source>
        <dbReference type="EMBL" id="MFC5749205.1"/>
    </source>
</evidence>
<evidence type="ECO:0000256" key="1">
    <source>
        <dbReference type="SAM" id="Phobius"/>
    </source>
</evidence>
<organism evidence="2 3">
    <name type="scientific">Actinomadura rugatobispora</name>
    <dbReference type="NCBI Taxonomy" id="1994"/>
    <lineage>
        <taxon>Bacteria</taxon>
        <taxon>Bacillati</taxon>
        <taxon>Actinomycetota</taxon>
        <taxon>Actinomycetes</taxon>
        <taxon>Streptosporangiales</taxon>
        <taxon>Thermomonosporaceae</taxon>
        <taxon>Actinomadura</taxon>
    </lineage>
</organism>
<keyword evidence="1" id="KW-0812">Transmembrane</keyword>
<name>A0ABW1A7H2_9ACTN</name>
<dbReference type="Proteomes" id="UP001596074">
    <property type="component" value="Unassembled WGS sequence"/>
</dbReference>
<feature type="transmembrane region" description="Helical" evidence="1">
    <location>
        <begin position="47"/>
        <end position="66"/>
    </location>
</feature>
<keyword evidence="1" id="KW-1133">Transmembrane helix</keyword>